<proteinExistence type="evidence at transcript level"/>
<feature type="signal peptide" evidence="1">
    <location>
        <begin position="1"/>
        <end position="21"/>
    </location>
</feature>
<dbReference type="SMART" id="SM01045">
    <property type="entry name" value="BURP"/>
    <property type="match status" value="1"/>
</dbReference>
<dbReference type="PANTHER" id="PTHR31236">
    <property type="entry name" value="BURP DOMAIN PROTEIN USPL1-LIKE"/>
    <property type="match status" value="1"/>
</dbReference>
<accession>A0A8F8FL98</accession>
<reference evidence="3" key="1">
    <citation type="submission" date="2021-02" db="EMBL/GenBank/DDBJ databases">
        <authorList>
            <person name="Kersten R.D."/>
        </authorList>
    </citation>
    <scope>NUCLEOTIDE SEQUENCE</scope>
    <source>
        <tissue evidence="3">Young leaf</tissue>
    </source>
</reference>
<keyword evidence="1" id="KW-0732">Signal</keyword>
<dbReference type="EMBL" id="MW570737">
    <property type="protein sequence ID" value="QXY82433.1"/>
    <property type="molecule type" value="mRNA"/>
</dbReference>
<dbReference type="PANTHER" id="PTHR31236:SF2">
    <property type="entry name" value="BURP DOMAIN PROTEIN RD22"/>
    <property type="match status" value="1"/>
</dbReference>
<dbReference type="AlphaFoldDB" id="A0A8F8FL98"/>
<evidence type="ECO:0000256" key="1">
    <source>
        <dbReference type="SAM" id="SignalP"/>
    </source>
</evidence>
<feature type="domain" description="BURP" evidence="2">
    <location>
        <begin position="245"/>
        <end position="455"/>
    </location>
</feature>
<dbReference type="Pfam" id="PF03181">
    <property type="entry name" value="BURP"/>
    <property type="match status" value="1"/>
</dbReference>
<name>A0A8F8FL98_CERCN</name>
<evidence type="ECO:0000313" key="3">
    <source>
        <dbReference type="EMBL" id="QXY82433.1"/>
    </source>
</evidence>
<dbReference type="InterPro" id="IPR044816">
    <property type="entry name" value="BURP"/>
</dbReference>
<evidence type="ECO:0000259" key="2">
    <source>
        <dbReference type="PROSITE" id="PS51277"/>
    </source>
</evidence>
<dbReference type="InterPro" id="IPR004873">
    <property type="entry name" value="BURP_dom"/>
</dbReference>
<dbReference type="PROSITE" id="PS51277">
    <property type="entry name" value="BURP"/>
    <property type="match status" value="1"/>
</dbReference>
<gene>
    <name evidence="3" type="primary">BURP2</name>
</gene>
<sequence>MKPHRLPMFIFLIFAPVVINAALPAELYWKSMLPNTTMPKAIKDLLSAGNMGKTICDDLNSQLLVWQLHEDPAAIDQLRDDPNSQLLVWQKHEDPAATDQLHDDPNSQLLVWQKHEGPAAIDQLRDDPNSQLKVWQEHKHPVATDQLRDDPNSQLKVWQKHEDPTATDQLRDDPNSQLKVWQKHKDPEAIDQLRDDPNSQLLVWQKHEDPAATDQLRDDPNSQLLVWRHCATETHSRDDSGKFLFLSENDLHPGKKLKMLFTKSPYPTTLIPHEVADTIPFSLKKVPEILKMFSIEPESKKAKIIKGVIHHCQEPPTKGEEKHCATSLESMVDYATSKLGKNVKAYSTEVEKETKLQTYTIAPGVKKISDEVMACHQTHYPYVVFHCHQVGGLSRAYFVPLEGSDGTRVKAIVVCHSDTSDWDVDHLAFRTLKIDPGTASVCHFSPADNVVWIPHKTT</sequence>
<protein>
    <submittedName>
        <fullName evidence="3">BURP2</fullName>
    </submittedName>
</protein>
<organism evidence="3">
    <name type="scientific">Cercis canadensis var. canadensis</name>
    <dbReference type="NCBI Taxonomy" id="183792"/>
    <lineage>
        <taxon>Eukaryota</taxon>
        <taxon>Viridiplantae</taxon>
        <taxon>Streptophyta</taxon>
        <taxon>Embryophyta</taxon>
        <taxon>Tracheophyta</taxon>
        <taxon>Spermatophyta</taxon>
        <taxon>Magnoliopsida</taxon>
        <taxon>eudicotyledons</taxon>
        <taxon>Gunneridae</taxon>
        <taxon>Pentapetalae</taxon>
        <taxon>rosids</taxon>
        <taxon>fabids</taxon>
        <taxon>Fabales</taxon>
        <taxon>Fabaceae</taxon>
        <taxon>Cercidoideae</taxon>
        <taxon>Cercideae</taxon>
        <taxon>Cercidinae</taxon>
        <taxon>Cercis</taxon>
    </lineage>
</organism>
<feature type="chain" id="PRO_5033986078" evidence="1">
    <location>
        <begin position="22"/>
        <end position="458"/>
    </location>
</feature>